<feature type="site" description="Transition state stabilizer" evidence="9">
    <location>
        <position position="17"/>
    </location>
</feature>
<dbReference type="HAMAP" id="MF_00151">
    <property type="entry name" value="PPAT_bact"/>
    <property type="match status" value="1"/>
</dbReference>
<keyword evidence="6 9" id="KW-0460">Magnesium</keyword>
<dbReference type="InterPro" id="IPR014729">
    <property type="entry name" value="Rossmann-like_a/b/a_fold"/>
</dbReference>
<dbReference type="RefSeq" id="WP_343130750.1">
    <property type="nucleotide sequence ID" value="NZ_JBCITK010000001.1"/>
</dbReference>
<comment type="catalytic activity">
    <reaction evidence="8 9">
        <text>(R)-4'-phosphopantetheine + ATP + H(+) = 3'-dephospho-CoA + diphosphate</text>
        <dbReference type="Rhea" id="RHEA:19801"/>
        <dbReference type="ChEBI" id="CHEBI:15378"/>
        <dbReference type="ChEBI" id="CHEBI:30616"/>
        <dbReference type="ChEBI" id="CHEBI:33019"/>
        <dbReference type="ChEBI" id="CHEBI:57328"/>
        <dbReference type="ChEBI" id="CHEBI:61723"/>
        <dbReference type="EC" id="2.7.7.3"/>
    </reaction>
</comment>
<dbReference type="GO" id="GO:0004595">
    <property type="term" value="F:pantetheine-phosphate adenylyltransferase activity"/>
    <property type="evidence" value="ECO:0007669"/>
    <property type="project" value="UniProtKB-EC"/>
</dbReference>
<dbReference type="PANTHER" id="PTHR21342">
    <property type="entry name" value="PHOSPHOPANTETHEINE ADENYLYLTRANSFERASE"/>
    <property type="match status" value="1"/>
</dbReference>
<keyword evidence="5 9" id="KW-0067">ATP-binding</keyword>
<feature type="binding site" evidence="9">
    <location>
        <position position="41"/>
    </location>
    <ligand>
        <name>substrate</name>
    </ligand>
</feature>
<keyword evidence="1 9" id="KW-0963">Cytoplasm</keyword>
<evidence type="ECO:0000256" key="9">
    <source>
        <dbReference type="HAMAP-Rule" id="MF_00151"/>
    </source>
</evidence>
<feature type="binding site" evidence="9">
    <location>
        <begin position="9"/>
        <end position="10"/>
    </location>
    <ligand>
        <name>ATP</name>
        <dbReference type="ChEBI" id="CHEBI:30616"/>
    </ligand>
</feature>
<dbReference type="PRINTS" id="PR01020">
    <property type="entry name" value="LPSBIOSNTHSS"/>
</dbReference>
<evidence type="ECO:0000256" key="5">
    <source>
        <dbReference type="ARBA" id="ARBA00022840"/>
    </source>
</evidence>
<protein>
    <recommendedName>
        <fullName evidence="9">Phosphopantetheine adenylyltransferase</fullName>
        <ecNumber evidence="9">2.7.7.3</ecNumber>
    </recommendedName>
    <alternativeName>
        <fullName evidence="9">Dephospho-CoA pyrophosphorylase</fullName>
    </alternativeName>
    <alternativeName>
        <fullName evidence="9">Pantetheine-phosphate adenylyltransferase</fullName>
        <shortName evidence="9">PPAT</shortName>
    </alternativeName>
</protein>
<comment type="pathway">
    <text evidence="9">Cofactor biosynthesis; coenzyme A biosynthesis; CoA from (R)-pantothenate: step 4/5.</text>
</comment>
<comment type="subunit">
    <text evidence="9">Homohexamer.</text>
</comment>
<dbReference type="Proteomes" id="UP001418796">
    <property type="component" value="Unassembled WGS sequence"/>
</dbReference>
<comment type="function">
    <text evidence="9">Reversibly transfers an adenylyl group from ATP to 4'-phosphopantetheine, yielding dephospho-CoA (dPCoA) and pyrophosphate.</text>
</comment>
<dbReference type="CDD" id="cd02163">
    <property type="entry name" value="PPAT"/>
    <property type="match status" value="1"/>
</dbReference>
<evidence type="ECO:0000256" key="7">
    <source>
        <dbReference type="ARBA" id="ARBA00022993"/>
    </source>
</evidence>
<dbReference type="Gene3D" id="3.40.50.620">
    <property type="entry name" value="HUPs"/>
    <property type="match status" value="1"/>
</dbReference>
<feature type="binding site" evidence="9">
    <location>
        <position position="98"/>
    </location>
    <ligand>
        <name>ATP</name>
        <dbReference type="ChEBI" id="CHEBI:30616"/>
    </ligand>
</feature>
<dbReference type="EMBL" id="JBCITK010000001">
    <property type="protein sequence ID" value="MEN0643955.1"/>
    <property type="molecule type" value="Genomic_DNA"/>
</dbReference>
<evidence type="ECO:0000256" key="4">
    <source>
        <dbReference type="ARBA" id="ARBA00022741"/>
    </source>
</evidence>
<feature type="binding site" evidence="9">
    <location>
        <position position="73"/>
    </location>
    <ligand>
        <name>substrate</name>
    </ligand>
</feature>
<gene>
    <name evidence="9 11" type="primary">coaD</name>
    <name evidence="11" type="ORF">MKY91_12405</name>
</gene>
<evidence type="ECO:0000259" key="10">
    <source>
        <dbReference type="Pfam" id="PF01467"/>
    </source>
</evidence>
<comment type="similarity">
    <text evidence="9">Belongs to the bacterial CoaD family.</text>
</comment>
<keyword evidence="3 9" id="KW-0548">Nucleotidyltransferase</keyword>
<feature type="binding site" evidence="9">
    <location>
        <position position="17"/>
    </location>
    <ligand>
        <name>ATP</name>
        <dbReference type="ChEBI" id="CHEBI:30616"/>
    </ligand>
</feature>
<evidence type="ECO:0000256" key="3">
    <source>
        <dbReference type="ARBA" id="ARBA00022695"/>
    </source>
</evidence>
<comment type="caution">
    <text evidence="11">The sequence shown here is derived from an EMBL/GenBank/DDBJ whole genome shotgun (WGS) entry which is preliminary data.</text>
</comment>
<dbReference type="InterPro" id="IPR004821">
    <property type="entry name" value="Cyt_trans-like"/>
</dbReference>
<evidence type="ECO:0000313" key="11">
    <source>
        <dbReference type="EMBL" id="MEN0643955.1"/>
    </source>
</evidence>
<evidence type="ECO:0000256" key="2">
    <source>
        <dbReference type="ARBA" id="ARBA00022679"/>
    </source>
</evidence>
<keyword evidence="4 9" id="KW-0547">Nucleotide-binding</keyword>
<feature type="binding site" evidence="9">
    <location>
        <position position="9"/>
    </location>
    <ligand>
        <name>substrate</name>
    </ligand>
</feature>
<feature type="binding site" evidence="9">
    <location>
        <begin position="88"/>
        <end position="90"/>
    </location>
    <ligand>
        <name>ATP</name>
        <dbReference type="ChEBI" id="CHEBI:30616"/>
    </ligand>
</feature>
<dbReference type="PANTHER" id="PTHR21342:SF1">
    <property type="entry name" value="PHOSPHOPANTETHEINE ADENYLYLTRANSFERASE"/>
    <property type="match status" value="1"/>
</dbReference>
<keyword evidence="2 9" id="KW-0808">Transferase</keyword>
<accession>A0ABU9VJA1</accession>
<dbReference type="NCBIfam" id="TIGR00125">
    <property type="entry name" value="cyt_tran_rel"/>
    <property type="match status" value="1"/>
</dbReference>
<comment type="cofactor">
    <cofactor evidence="9">
        <name>Mg(2+)</name>
        <dbReference type="ChEBI" id="CHEBI:18420"/>
    </cofactor>
</comment>
<dbReference type="EC" id="2.7.7.3" evidence="9"/>
<feature type="domain" description="Cytidyltransferase-like" evidence="10">
    <location>
        <begin position="5"/>
        <end position="133"/>
    </location>
</feature>
<evidence type="ECO:0000256" key="6">
    <source>
        <dbReference type="ARBA" id="ARBA00022842"/>
    </source>
</evidence>
<evidence type="ECO:0000313" key="12">
    <source>
        <dbReference type="Proteomes" id="UP001418796"/>
    </source>
</evidence>
<feature type="binding site" evidence="9">
    <location>
        <position position="87"/>
    </location>
    <ligand>
        <name>substrate</name>
    </ligand>
</feature>
<evidence type="ECO:0000256" key="8">
    <source>
        <dbReference type="ARBA" id="ARBA00029346"/>
    </source>
</evidence>
<feature type="binding site" evidence="9">
    <location>
        <begin position="123"/>
        <end position="129"/>
    </location>
    <ligand>
        <name>ATP</name>
        <dbReference type="ChEBI" id="CHEBI:30616"/>
    </ligand>
</feature>
<dbReference type="Pfam" id="PF01467">
    <property type="entry name" value="CTP_transf_like"/>
    <property type="match status" value="1"/>
</dbReference>
<name>A0ABU9VJA1_9BACI</name>
<sequence>MTLAVFPGSFDPITRGHIDIIERASHAFGEVRVLLVHNSKKQTLFTVEERLQLIKESISHLPHVTVDSYEGLTVQYVKQQGSRAMIRGLRGSSDFDYEMQVASINRQFAPEVETYFLATSAELAFISSTIVKEAAKYKQPLTKLVPEAVEKALIATYS</sequence>
<keyword evidence="7 9" id="KW-0173">Coenzyme A biosynthesis</keyword>
<organism evidence="11 12">
    <name type="scientific">Alkalicoccobacillus gibsonii</name>
    <dbReference type="NCBI Taxonomy" id="79881"/>
    <lineage>
        <taxon>Bacteria</taxon>
        <taxon>Bacillati</taxon>
        <taxon>Bacillota</taxon>
        <taxon>Bacilli</taxon>
        <taxon>Bacillales</taxon>
        <taxon>Bacillaceae</taxon>
        <taxon>Alkalicoccobacillus</taxon>
    </lineage>
</organism>
<proteinExistence type="inferred from homology"/>
<keyword evidence="12" id="KW-1185">Reference proteome</keyword>
<evidence type="ECO:0000256" key="1">
    <source>
        <dbReference type="ARBA" id="ARBA00022490"/>
    </source>
</evidence>
<dbReference type="SUPFAM" id="SSF52374">
    <property type="entry name" value="Nucleotidylyl transferase"/>
    <property type="match status" value="1"/>
</dbReference>
<reference evidence="11 12" key="1">
    <citation type="submission" date="2024-03" db="EMBL/GenBank/DDBJ databases">
        <title>Bacilli Hybrid Assemblies.</title>
        <authorList>
            <person name="Kovac J."/>
        </authorList>
    </citation>
    <scope>NUCLEOTIDE SEQUENCE [LARGE SCALE GENOMIC DNA]</scope>
    <source>
        <strain evidence="11 12">FSL R7-0666</strain>
    </source>
</reference>
<dbReference type="InterPro" id="IPR001980">
    <property type="entry name" value="PPAT"/>
</dbReference>
<dbReference type="NCBIfam" id="TIGR01510">
    <property type="entry name" value="coaD_prev_kdtB"/>
    <property type="match status" value="1"/>
</dbReference>
<comment type="subcellular location">
    <subcellularLocation>
        <location evidence="9">Cytoplasm</location>
    </subcellularLocation>
</comment>